<dbReference type="Proteomes" id="UP000305267">
    <property type="component" value="Unassembled WGS sequence"/>
</dbReference>
<sequence length="317" mass="34414">MRFMAPRIGHRTRPMHRLPPFPGLVAFDAVLRHGSVTRAAAELGLTQSAVSHRLRGLEDYFGAPLLERLNPGLRPTPAGERLAQDVAPLLGTLAGLRERVAGARAARPFRIGVSNALLAWWLSPRLPDLAAAFPAVTIEVTTRDSHPWDGKPGTVPEETDLALLWIPREAQGSSRCEVAFPVETVFPVVAPVLRRACPGSDWRRLPRLAKGPAADGIGNEWSWATWLGDDGPPPPAMRFRDISGALQAAQDGNGIVLARSLLVADALRRRRLTRLVSRAEMRPSSKIQVARWRDRADAVAPAMAAWLVAAAGTTLAR</sequence>
<dbReference type="GO" id="GO:0003677">
    <property type="term" value="F:DNA binding"/>
    <property type="evidence" value="ECO:0007669"/>
    <property type="project" value="UniProtKB-KW"/>
</dbReference>
<dbReference type="PANTHER" id="PTHR30537">
    <property type="entry name" value="HTH-TYPE TRANSCRIPTIONAL REGULATOR"/>
    <property type="match status" value="1"/>
</dbReference>
<dbReference type="OrthoDB" id="9793571at2"/>
<gene>
    <name evidence="6" type="ORF">FF100_33735</name>
</gene>
<dbReference type="AlphaFoldDB" id="A0A5C4L670"/>
<comment type="caution">
    <text evidence="6">The sequence shown here is derived from an EMBL/GenBank/DDBJ whole genome shotgun (WGS) entry which is preliminary data.</text>
</comment>
<name>A0A5C4L670_9HYPH</name>
<evidence type="ECO:0000313" key="7">
    <source>
        <dbReference type="Proteomes" id="UP000305267"/>
    </source>
</evidence>
<dbReference type="PROSITE" id="PS50931">
    <property type="entry name" value="HTH_LYSR"/>
    <property type="match status" value="1"/>
</dbReference>
<evidence type="ECO:0000256" key="4">
    <source>
        <dbReference type="ARBA" id="ARBA00023163"/>
    </source>
</evidence>
<dbReference type="InterPro" id="IPR000847">
    <property type="entry name" value="LysR_HTH_N"/>
</dbReference>
<reference evidence="6 7" key="1">
    <citation type="submission" date="2019-06" db="EMBL/GenBank/DDBJ databases">
        <title>Genome of Methylobacterium sp. 17Sr1-39.</title>
        <authorList>
            <person name="Seo T."/>
        </authorList>
    </citation>
    <scope>NUCLEOTIDE SEQUENCE [LARGE SCALE GENOMIC DNA]</scope>
    <source>
        <strain evidence="6 7">17Sr1-39</strain>
    </source>
</reference>
<evidence type="ECO:0000259" key="5">
    <source>
        <dbReference type="PROSITE" id="PS50931"/>
    </source>
</evidence>
<dbReference type="InterPro" id="IPR036388">
    <property type="entry name" value="WH-like_DNA-bd_sf"/>
</dbReference>
<keyword evidence="7" id="KW-1185">Reference proteome</keyword>
<dbReference type="Gene3D" id="1.10.10.10">
    <property type="entry name" value="Winged helix-like DNA-binding domain superfamily/Winged helix DNA-binding domain"/>
    <property type="match status" value="1"/>
</dbReference>
<keyword evidence="3" id="KW-0238">DNA-binding</keyword>
<dbReference type="Pfam" id="PF00126">
    <property type="entry name" value="HTH_1"/>
    <property type="match status" value="1"/>
</dbReference>
<evidence type="ECO:0000256" key="1">
    <source>
        <dbReference type="ARBA" id="ARBA00009437"/>
    </source>
</evidence>
<dbReference type="PANTHER" id="PTHR30537:SF5">
    <property type="entry name" value="HTH-TYPE TRANSCRIPTIONAL ACTIVATOR TTDR-RELATED"/>
    <property type="match status" value="1"/>
</dbReference>
<dbReference type="GO" id="GO:0003700">
    <property type="term" value="F:DNA-binding transcription factor activity"/>
    <property type="evidence" value="ECO:0007669"/>
    <property type="project" value="InterPro"/>
</dbReference>
<dbReference type="Pfam" id="PF03466">
    <property type="entry name" value="LysR_substrate"/>
    <property type="match status" value="1"/>
</dbReference>
<dbReference type="PRINTS" id="PR00039">
    <property type="entry name" value="HTHLYSR"/>
</dbReference>
<evidence type="ECO:0000313" key="6">
    <source>
        <dbReference type="EMBL" id="TNC06902.1"/>
    </source>
</evidence>
<dbReference type="Gene3D" id="3.40.190.10">
    <property type="entry name" value="Periplasmic binding protein-like II"/>
    <property type="match status" value="2"/>
</dbReference>
<keyword evidence="4" id="KW-0804">Transcription</keyword>
<dbReference type="SUPFAM" id="SSF53850">
    <property type="entry name" value="Periplasmic binding protein-like II"/>
    <property type="match status" value="1"/>
</dbReference>
<comment type="similarity">
    <text evidence="1">Belongs to the LysR transcriptional regulatory family.</text>
</comment>
<protein>
    <submittedName>
        <fullName evidence="6">LysR family transcriptional regulator</fullName>
    </submittedName>
</protein>
<keyword evidence="2" id="KW-0805">Transcription regulation</keyword>
<organism evidence="6 7">
    <name type="scientific">Methylobacterium terricola</name>
    <dbReference type="NCBI Taxonomy" id="2583531"/>
    <lineage>
        <taxon>Bacteria</taxon>
        <taxon>Pseudomonadati</taxon>
        <taxon>Pseudomonadota</taxon>
        <taxon>Alphaproteobacteria</taxon>
        <taxon>Hyphomicrobiales</taxon>
        <taxon>Methylobacteriaceae</taxon>
        <taxon>Methylobacterium</taxon>
    </lineage>
</organism>
<accession>A0A5C4L670</accession>
<evidence type="ECO:0000256" key="2">
    <source>
        <dbReference type="ARBA" id="ARBA00023015"/>
    </source>
</evidence>
<dbReference type="SUPFAM" id="SSF46785">
    <property type="entry name" value="Winged helix' DNA-binding domain"/>
    <property type="match status" value="1"/>
</dbReference>
<evidence type="ECO:0000256" key="3">
    <source>
        <dbReference type="ARBA" id="ARBA00023125"/>
    </source>
</evidence>
<proteinExistence type="inferred from homology"/>
<dbReference type="InterPro" id="IPR058163">
    <property type="entry name" value="LysR-type_TF_proteobact-type"/>
</dbReference>
<feature type="domain" description="HTH lysR-type" evidence="5">
    <location>
        <begin position="19"/>
        <end position="76"/>
    </location>
</feature>
<dbReference type="EMBL" id="VDDA01000043">
    <property type="protein sequence ID" value="TNC06902.1"/>
    <property type="molecule type" value="Genomic_DNA"/>
</dbReference>
<dbReference type="InterPro" id="IPR036390">
    <property type="entry name" value="WH_DNA-bd_sf"/>
</dbReference>
<dbReference type="InterPro" id="IPR005119">
    <property type="entry name" value="LysR_subst-bd"/>
</dbReference>